<protein>
    <recommendedName>
        <fullName evidence="3">YCII-related domain-containing protein</fullName>
    </recommendedName>
</protein>
<dbReference type="PANTHER" id="PTHR35174:SF1">
    <property type="entry name" value="BLL0086 PROTEIN"/>
    <property type="match status" value="1"/>
</dbReference>
<dbReference type="EMBL" id="SJKD01000001">
    <property type="protein sequence ID" value="TCC53110.1"/>
    <property type="molecule type" value="Genomic_DNA"/>
</dbReference>
<keyword evidence="2" id="KW-1185">Reference proteome</keyword>
<gene>
    <name evidence="1" type="ORF">E0H75_05130</name>
</gene>
<dbReference type="PANTHER" id="PTHR35174">
    <property type="entry name" value="BLL7171 PROTEIN-RELATED"/>
    <property type="match status" value="1"/>
</dbReference>
<accession>A0A4R0K1J5</accession>
<dbReference type="RefSeq" id="WP_131511833.1">
    <property type="nucleotide sequence ID" value="NZ_SJKD01000001.1"/>
</dbReference>
<organism evidence="1 2">
    <name type="scientific">Kribbella capetownensis</name>
    <dbReference type="NCBI Taxonomy" id="1572659"/>
    <lineage>
        <taxon>Bacteria</taxon>
        <taxon>Bacillati</taxon>
        <taxon>Actinomycetota</taxon>
        <taxon>Actinomycetes</taxon>
        <taxon>Propionibacteriales</taxon>
        <taxon>Kribbellaceae</taxon>
        <taxon>Kribbella</taxon>
    </lineage>
</organism>
<evidence type="ECO:0000313" key="2">
    <source>
        <dbReference type="Proteomes" id="UP000293342"/>
    </source>
</evidence>
<dbReference type="InterPro" id="IPR011008">
    <property type="entry name" value="Dimeric_a/b-barrel"/>
</dbReference>
<dbReference type="OrthoDB" id="668782at2"/>
<evidence type="ECO:0000313" key="1">
    <source>
        <dbReference type="EMBL" id="TCC53110.1"/>
    </source>
</evidence>
<evidence type="ECO:0008006" key="3">
    <source>
        <dbReference type="Google" id="ProtNLM"/>
    </source>
</evidence>
<name>A0A4R0K1J5_9ACTN</name>
<proteinExistence type="predicted"/>
<comment type="caution">
    <text evidence="1">The sequence shown here is derived from an EMBL/GenBank/DDBJ whole genome shotgun (WGS) entry which is preliminary data.</text>
</comment>
<reference evidence="1 2" key="1">
    <citation type="submission" date="2019-02" db="EMBL/GenBank/DDBJ databases">
        <title>Kribbella capetownensis sp. nov. and Kribbella speibonae sp. nov., isolated from soil.</title>
        <authorList>
            <person name="Curtis S.M."/>
            <person name="Norton I."/>
            <person name="Everest G.J."/>
            <person name="Meyers P.R."/>
        </authorList>
    </citation>
    <scope>NUCLEOTIDE SEQUENCE [LARGE SCALE GENOMIC DNA]</scope>
    <source>
        <strain evidence="1 2">YM53</strain>
    </source>
</reference>
<sequence length="118" mass="12758">MRFIAVLRAAEDYGFPPPELAEGIAALGAEAVRSGVLVDTGGLLPVATATRVAVCAGTLTVGEGPREDALPLGAYAVYDVTTRDEVVRWTKRFMDLHRRTWPGWEGESEIRQVFGPES</sequence>
<dbReference type="Gene3D" id="3.30.70.1060">
    <property type="entry name" value="Dimeric alpha+beta barrel"/>
    <property type="match status" value="1"/>
</dbReference>
<dbReference type="Proteomes" id="UP000293342">
    <property type="component" value="Unassembled WGS sequence"/>
</dbReference>
<dbReference type="SUPFAM" id="SSF54909">
    <property type="entry name" value="Dimeric alpha+beta barrel"/>
    <property type="match status" value="1"/>
</dbReference>
<dbReference type="AlphaFoldDB" id="A0A4R0K1J5"/>